<comment type="caution">
    <text evidence="2">The sequence shown here is derived from an EMBL/GenBank/DDBJ whole genome shotgun (WGS) entry which is preliminary data.</text>
</comment>
<sequence>ASIASLDGWRVTYLGPNLPAEDIAAAVGQIHVRAVGLSIMYPPDDPHVPQELARLRRYLGADVTVFVGGRGSASYLEILASLSVVCPRDAQEFRRHLAALRTGHTST</sequence>
<dbReference type="GO" id="GO:0031419">
    <property type="term" value="F:cobalamin binding"/>
    <property type="evidence" value="ECO:0007669"/>
    <property type="project" value="InterPro"/>
</dbReference>
<dbReference type="GO" id="GO:0046872">
    <property type="term" value="F:metal ion binding"/>
    <property type="evidence" value="ECO:0007669"/>
    <property type="project" value="InterPro"/>
</dbReference>
<feature type="domain" description="B12-binding" evidence="1">
    <location>
        <begin position="1"/>
        <end position="107"/>
    </location>
</feature>
<dbReference type="SUPFAM" id="SSF52242">
    <property type="entry name" value="Cobalamin (vitamin B12)-binding domain"/>
    <property type="match status" value="1"/>
</dbReference>
<evidence type="ECO:0000313" key="2">
    <source>
        <dbReference type="EMBL" id="MBM3226540.1"/>
    </source>
</evidence>
<dbReference type="Pfam" id="PF02310">
    <property type="entry name" value="B12-binding"/>
    <property type="match status" value="1"/>
</dbReference>
<dbReference type="Proteomes" id="UP000712673">
    <property type="component" value="Unassembled WGS sequence"/>
</dbReference>
<proteinExistence type="predicted"/>
<gene>
    <name evidence="2" type="ORF">FJZ47_22480</name>
</gene>
<organism evidence="2 3">
    <name type="scientific">Tectimicrobiota bacterium</name>
    <dbReference type="NCBI Taxonomy" id="2528274"/>
    <lineage>
        <taxon>Bacteria</taxon>
        <taxon>Pseudomonadati</taxon>
        <taxon>Nitrospinota/Tectimicrobiota group</taxon>
        <taxon>Candidatus Tectimicrobiota</taxon>
    </lineage>
</organism>
<protein>
    <submittedName>
        <fullName evidence="2">Cobalamin B12-binding domain-containing protein</fullName>
    </submittedName>
</protein>
<dbReference type="EMBL" id="VGLS01000947">
    <property type="protein sequence ID" value="MBM3226540.1"/>
    <property type="molecule type" value="Genomic_DNA"/>
</dbReference>
<dbReference type="CDD" id="cd02065">
    <property type="entry name" value="B12-binding_like"/>
    <property type="match status" value="1"/>
</dbReference>
<feature type="non-terminal residue" evidence="2">
    <location>
        <position position="1"/>
    </location>
</feature>
<evidence type="ECO:0000313" key="3">
    <source>
        <dbReference type="Proteomes" id="UP000712673"/>
    </source>
</evidence>
<dbReference type="PROSITE" id="PS51332">
    <property type="entry name" value="B12_BINDING"/>
    <property type="match status" value="1"/>
</dbReference>
<dbReference type="Gene3D" id="3.40.50.280">
    <property type="entry name" value="Cobalamin-binding domain"/>
    <property type="match status" value="1"/>
</dbReference>
<evidence type="ECO:0000259" key="1">
    <source>
        <dbReference type="PROSITE" id="PS51332"/>
    </source>
</evidence>
<dbReference type="InterPro" id="IPR036724">
    <property type="entry name" value="Cobalamin-bd_sf"/>
</dbReference>
<name>A0A937W7C1_UNCTE</name>
<accession>A0A937W7C1</accession>
<reference evidence="2" key="1">
    <citation type="submission" date="2019-03" db="EMBL/GenBank/DDBJ databases">
        <title>Lake Tanganyika Metagenome-Assembled Genomes (MAGs).</title>
        <authorList>
            <person name="Tran P."/>
        </authorList>
    </citation>
    <scope>NUCLEOTIDE SEQUENCE</scope>
    <source>
        <strain evidence="2">K_DeepCast_65m_m2_066</strain>
    </source>
</reference>
<dbReference type="AlphaFoldDB" id="A0A937W7C1"/>
<dbReference type="InterPro" id="IPR006158">
    <property type="entry name" value="Cobalamin-bd"/>
</dbReference>